<evidence type="ECO:0000313" key="7">
    <source>
        <dbReference type="EMBL" id="KAF6149862.1"/>
    </source>
</evidence>
<dbReference type="AlphaFoldDB" id="A0A7J7M4U7"/>
<reference evidence="7 8" key="1">
    <citation type="journal article" date="2020" name="IScience">
        <title>Genome Sequencing of the Endangered Kingdonia uniflora (Circaeasteraceae, Ranunculales) Reveals Potential Mechanisms of Evolutionary Specialization.</title>
        <authorList>
            <person name="Sun Y."/>
            <person name="Deng T."/>
            <person name="Zhang A."/>
            <person name="Moore M.J."/>
            <person name="Landis J.B."/>
            <person name="Lin N."/>
            <person name="Zhang H."/>
            <person name="Zhang X."/>
            <person name="Huang J."/>
            <person name="Zhang X."/>
            <person name="Sun H."/>
            <person name="Wang H."/>
        </authorList>
    </citation>
    <scope>NUCLEOTIDE SEQUENCE [LARGE SCALE GENOMIC DNA]</scope>
    <source>
        <strain evidence="7">TB1705</strain>
        <tissue evidence="7">Leaf</tissue>
    </source>
</reference>
<feature type="domain" description="TF-B3" evidence="6">
    <location>
        <begin position="134"/>
        <end position="225"/>
    </location>
</feature>
<dbReference type="GO" id="GO:0005634">
    <property type="term" value="C:nucleus"/>
    <property type="evidence" value="ECO:0007669"/>
    <property type="project" value="UniProtKB-SubCell"/>
</dbReference>
<organism evidence="7 8">
    <name type="scientific">Kingdonia uniflora</name>
    <dbReference type="NCBI Taxonomy" id="39325"/>
    <lineage>
        <taxon>Eukaryota</taxon>
        <taxon>Viridiplantae</taxon>
        <taxon>Streptophyta</taxon>
        <taxon>Embryophyta</taxon>
        <taxon>Tracheophyta</taxon>
        <taxon>Spermatophyta</taxon>
        <taxon>Magnoliopsida</taxon>
        <taxon>Ranunculales</taxon>
        <taxon>Circaeasteraceae</taxon>
        <taxon>Kingdonia</taxon>
    </lineage>
</organism>
<dbReference type="Gene3D" id="2.40.330.10">
    <property type="entry name" value="DNA-binding pseudobarrel domain"/>
    <property type="match status" value="2"/>
</dbReference>
<evidence type="ECO:0000256" key="4">
    <source>
        <dbReference type="ARBA" id="ARBA00023163"/>
    </source>
</evidence>
<keyword evidence="8" id="KW-1185">Reference proteome</keyword>
<dbReference type="SMART" id="SM01019">
    <property type="entry name" value="B3"/>
    <property type="match status" value="1"/>
</dbReference>
<keyword evidence="2" id="KW-0805">Transcription regulation</keyword>
<dbReference type="InterPro" id="IPR044837">
    <property type="entry name" value="REM16-like"/>
</dbReference>
<evidence type="ECO:0000313" key="8">
    <source>
        <dbReference type="Proteomes" id="UP000541444"/>
    </source>
</evidence>
<dbReference type="GO" id="GO:0003677">
    <property type="term" value="F:DNA binding"/>
    <property type="evidence" value="ECO:0007669"/>
    <property type="project" value="UniProtKB-KW"/>
</dbReference>
<evidence type="ECO:0000256" key="3">
    <source>
        <dbReference type="ARBA" id="ARBA00023125"/>
    </source>
</evidence>
<dbReference type="CDD" id="cd10017">
    <property type="entry name" value="B3_DNA"/>
    <property type="match status" value="1"/>
</dbReference>
<dbReference type="InterPro" id="IPR015300">
    <property type="entry name" value="DNA-bd_pseudobarrel_sf"/>
</dbReference>
<keyword evidence="3" id="KW-0238">DNA-binding</keyword>
<dbReference type="PANTHER" id="PTHR31391:SF101">
    <property type="entry name" value="B3 DOMAIN-CONTAINING PROTEIN OS01G0234100"/>
    <property type="match status" value="1"/>
</dbReference>
<comment type="subcellular location">
    <subcellularLocation>
        <location evidence="1">Nucleus</location>
    </subcellularLocation>
</comment>
<dbReference type="PANTHER" id="PTHR31391">
    <property type="entry name" value="B3 DOMAIN-CONTAINING PROTEIN OS11G0197600-RELATED"/>
    <property type="match status" value="1"/>
</dbReference>
<evidence type="ECO:0000256" key="1">
    <source>
        <dbReference type="ARBA" id="ARBA00004123"/>
    </source>
</evidence>
<evidence type="ECO:0000256" key="5">
    <source>
        <dbReference type="ARBA" id="ARBA00023242"/>
    </source>
</evidence>
<comment type="caution">
    <text evidence="7">The sequence shown here is derived from an EMBL/GenBank/DDBJ whole genome shotgun (WGS) entry which is preliminary data.</text>
</comment>
<dbReference type="Proteomes" id="UP000541444">
    <property type="component" value="Unassembled WGS sequence"/>
</dbReference>
<sequence length="261" mass="28887">MKASHVGDCYMMSLPTPFCDSYLPKKDIMITLVDENETTSIVFIIRAYSSFGLDWGFGLQYSKARVKRSTPQVSALAKAQLKDIDKAEQVLTDHADSSARKGAFANDDDDSVKTCAREQVAADHAESSLRNGAFTKDSAKTSAREQAEEALPIKFCASHLPKNDIMITLVDVKDEEYTVKYIVKALAVSAGWRIFVVAHKLAEGDALVFQLVEDVKFKVTISVALLYFGFDTLFSNLALFYDSLLLVLEVCNYSICISIYG</sequence>
<dbReference type="EMBL" id="JACGCM010001781">
    <property type="protein sequence ID" value="KAF6149862.1"/>
    <property type="molecule type" value="Genomic_DNA"/>
</dbReference>
<dbReference type="SUPFAM" id="SSF101936">
    <property type="entry name" value="DNA-binding pseudobarrel domain"/>
    <property type="match status" value="2"/>
</dbReference>
<name>A0A7J7M4U7_9MAGN</name>
<dbReference type="PROSITE" id="PS50863">
    <property type="entry name" value="B3"/>
    <property type="match status" value="1"/>
</dbReference>
<dbReference type="Pfam" id="PF02362">
    <property type="entry name" value="B3"/>
    <property type="match status" value="1"/>
</dbReference>
<dbReference type="InterPro" id="IPR003340">
    <property type="entry name" value="B3_DNA-bd"/>
</dbReference>
<evidence type="ECO:0000256" key="2">
    <source>
        <dbReference type="ARBA" id="ARBA00023015"/>
    </source>
</evidence>
<protein>
    <recommendedName>
        <fullName evidence="6">TF-B3 domain-containing protein</fullName>
    </recommendedName>
</protein>
<gene>
    <name evidence="7" type="ORF">GIB67_010936</name>
</gene>
<keyword evidence="5" id="KW-0539">Nucleus</keyword>
<feature type="non-terminal residue" evidence="7">
    <location>
        <position position="1"/>
    </location>
</feature>
<keyword evidence="4" id="KW-0804">Transcription</keyword>
<evidence type="ECO:0000259" key="6">
    <source>
        <dbReference type="PROSITE" id="PS50863"/>
    </source>
</evidence>
<proteinExistence type="predicted"/>
<accession>A0A7J7M4U7</accession>